<keyword evidence="1" id="KW-0472">Membrane</keyword>
<accession>A0A5C4P041</accession>
<keyword evidence="1" id="KW-1133">Transmembrane helix</keyword>
<gene>
    <name evidence="2" type="ORF">FHI69_02935</name>
</gene>
<evidence type="ECO:0000256" key="1">
    <source>
        <dbReference type="SAM" id="Phobius"/>
    </source>
</evidence>
<organism evidence="2 3">
    <name type="scientific">Janthinobacterium lividum</name>
    <dbReference type="NCBI Taxonomy" id="29581"/>
    <lineage>
        <taxon>Bacteria</taxon>
        <taxon>Pseudomonadati</taxon>
        <taxon>Pseudomonadota</taxon>
        <taxon>Betaproteobacteria</taxon>
        <taxon>Burkholderiales</taxon>
        <taxon>Oxalobacteraceae</taxon>
        <taxon>Janthinobacterium</taxon>
    </lineage>
</organism>
<feature type="transmembrane region" description="Helical" evidence="1">
    <location>
        <begin position="63"/>
        <end position="80"/>
    </location>
</feature>
<evidence type="ECO:0000313" key="3">
    <source>
        <dbReference type="Proteomes" id="UP000305681"/>
    </source>
</evidence>
<reference evidence="2 3" key="1">
    <citation type="submission" date="2019-06" db="EMBL/GenBank/DDBJ databases">
        <title>Genome sequence of Janthinobacterium lividum UCD_MED1.</title>
        <authorList>
            <person name="De Leon M.E."/>
            <person name="Jospin G."/>
        </authorList>
    </citation>
    <scope>NUCLEOTIDE SEQUENCE [LARGE SCALE GENOMIC DNA]</scope>
    <source>
        <strain evidence="2 3">UCD_MED1</strain>
    </source>
</reference>
<evidence type="ECO:0000313" key="2">
    <source>
        <dbReference type="EMBL" id="TNC78267.1"/>
    </source>
</evidence>
<dbReference type="RefSeq" id="WP_139089433.1">
    <property type="nucleotide sequence ID" value="NZ_VDGE01000001.1"/>
</dbReference>
<name>A0A5C4P041_9BURK</name>
<dbReference type="Proteomes" id="UP000305681">
    <property type="component" value="Unassembled WGS sequence"/>
</dbReference>
<dbReference type="EMBL" id="VDGE01000001">
    <property type="protein sequence ID" value="TNC78267.1"/>
    <property type="molecule type" value="Genomic_DNA"/>
</dbReference>
<sequence>MEKLYEILDSVTKRLSNPFLVSFAISWAATNWKAILVGLNDEHYKVKFAYLETVLYAPDTNPIWRLILIPLIASGVYVFLMPAMTTLATVTSGLYDSLNEYTKAKVLRTRVLTLQQSRQLREDFQAVFNKLSQENHTAATSRLELSKRAGENTKSILNESLPLMLKGLTQEAASWGGETVKMPDTRVVGNDEQNAFAKTVGIPLSWVRIFEPPGAAGPFSVERAALVYSVDEPEALARLLRLAALGLVFPTWVDDQIRFELSGSSWGGLLNGRGA</sequence>
<keyword evidence="1" id="KW-0812">Transmembrane</keyword>
<dbReference type="AlphaFoldDB" id="A0A5C4P041"/>
<proteinExistence type="predicted"/>
<comment type="caution">
    <text evidence="2">The sequence shown here is derived from an EMBL/GenBank/DDBJ whole genome shotgun (WGS) entry which is preliminary data.</text>
</comment>
<protein>
    <submittedName>
        <fullName evidence="2">Uncharacterized protein</fullName>
    </submittedName>
</protein>